<name>A0AAD5KNR8_9CRUS</name>
<dbReference type="GO" id="GO:0045254">
    <property type="term" value="C:pyruvate dehydrogenase complex"/>
    <property type="evidence" value="ECO:0007669"/>
    <property type="project" value="InterPro"/>
</dbReference>
<comment type="caution">
    <text evidence="8">The sequence shown here is derived from an EMBL/GenBank/DDBJ whole genome shotgun (WGS) entry which is preliminary data.</text>
</comment>
<comment type="cofactor">
    <cofactor evidence="4">
        <name>(R)-lipoate</name>
        <dbReference type="ChEBI" id="CHEBI:83088"/>
    </cofactor>
</comment>
<keyword evidence="4" id="KW-0012">Acyltransferase</keyword>
<keyword evidence="9" id="KW-1185">Reference proteome</keyword>
<comment type="similarity">
    <text evidence="1 4">Belongs to the 2-oxoacid dehydrogenase family.</text>
</comment>
<evidence type="ECO:0000256" key="2">
    <source>
        <dbReference type="ARBA" id="ARBA00022823"/>
    </source>
</evidence>
<evidence type="ECO:0000313" key="8">
    <source>
        <dbReference type="EMBL" id="KAI9555862.1"/>
    </source>
</evidence>
<dbReference type="GO" id="GO:0005739">
    <property type="term" value="C:mitochondrion"/>
    <property type="evidence" value="ECO:0007669"/>
    <property type="project" value="TreeGrafter"/>
</dbReference>
<reference evidence="8 9" key="1">
    <citation type="submission" date="2022-05" db="EMBL/GenBank/DDBJ databases">
        <title>A multi-omics perspective on studying reproductive biology in Daphnia sinensis.</title>
        <authorList>
            <person name="Jia J."/>
        </authorList>
    </citation>
    <scope>NUCLEOTIDE SEQUENCE [LARGE SCALE GENOMIC DNA]</scope>
    <source>
        <strain evidence="8 9">WSL</strain>
    </source>
</reference>
<sequence>MASITRFRACDHLLNLNAFRSSFKKNGMPSAFWFHTTPQKFVVELKMPSLSPTMTSGTIVNWHKKEGDTVNPGDVLCEIQTDKAVMAFETEEEGTLAKIFVGDDSHDVQVGSLIALLAEPGEDWKSTTCSDTSKVTSEKANNPPKPNCDVSSLEHQDKKNSKRAMTLGPAVRNLLERYGLSPIAILGSGPRGLLLKGDVLHYIQKENLKPVPIVSPTAESKISLKAIGTEPKKSDLSKGTMKKIQNLTHEQEYQDLELSNMRRTIAKRLTASKTGIPHAYSTINCKVDTVMNLRKKFKNEGIKFSVNDIIIKAVATALDLCPEANVIWQGNELVQPTNVDISVAVATKSGLITPIVTDVLGRGVLEIGDIVRDLAERARVGKLQLHEFQGGSFTISNLGMYGISEFSAIINPPQCAILAVGGSRLELGDDGKPTTVMSATLSYDGEAISPLAAATFMSTLQGLLESPQSLLLGHRSLPE</sequence>
<dbReference type="PROSITE" id="PS51826">
    <property type="entry name" value="PSBD"/>
    <property type="match status" value="1"/>
</dbReference>
<dbReference type="InterPro" id="IPR000089">
    <property type="entry name" value="Biotin_lipoyl"/>
</dbReference>
<dbReference type="EC" id="2.3.1.-" evidence="4"/>
<dbReference type="PROSITE" id="PS50968">
    <property type="entry name" value="BIOTINYL_LIPOYL"/>
    <property type="match status" value="1"/>
</dbReference>
<keyword evidence="4" id="KW-0808">Transferase</keyword>
<feature type="domain" description="Lipoyl-binding" evidence="6">
    <location>
        <begin position="42"/>
        <end position="118"/>
    </location>
</feature>
<accession>A0AAD5KNR8</accession>
<dbReference type="CDD" id="cd06849">
    <property type="entry name" value="lipoyl_domain"/>
    <property type="match status" value="1"/>
</dbReference>
<dbReference type="SUPFAM" id="SSF52777">
    <property type="entry name" value="CoA-dependent acyltransferases"/>
    <property type="match status" value="1"/>
</dbReference>
<dbReference type="EMBL" id="WJBH02000007">
    <property type="protein sequence ID" value="KAI9555862.1"/>
    <property type="molecule type" value="Genomic_DNA"/>
</dbReference>
<dbReference type="InterPro" id="IPR011053">
    <property type="entry name" value="Single_hybrid_motif"/>
</dbReference>
<dbReference type="PANTHER" id="PTHR23151:SF90">
    <property type="entry name" value="DIHYDROLIPOYLLYSINE-RESIDUE ACETYLTRANSFERASE COMPONENT OF PYRUVATE DEHYDROGENASE COMPLEX, MITOCHONDRIAL-RELATED"/>
    <property type="match status" value="1"/>
</dbReference>
<keyword evidence="3" id="KW-0809">Transit peptide</keyword>
<dbReference type="AlphaFoldDB" id="A0AAD5KNR8"/>
<evidence type="ECO:0000259" key="7">
    <source>
        <dbReference type="PROSITE" id="PS51826"/>
    </source>
</evidence>
<keyword evidence="2 4" id="KW-0450">Lipoyl</keyword>
<organism evidence="8 9">
    <name type="scientific">Daphnia sinensis</name>
    <dbReference type="NCBI Taxonomy" id="1820382"/>
    <lineage>
        <taxon>Eukaryota</taxon>
        <taxon>Metazoa</taxon>
        <taxon>Ecdysozoa</taxon>
        <taxon>Arthropoda</taxon>
        <taxon>Crustacea</taxon>
        <taxon>Branchiopoda</taxon>
        <taxon>Diplostraca</taxon>
        <taxon>Cladocera</taxon>
        <taxon>Anomopoda</taxon>
        <taxon>Daphniidae</taxon>
        <taxon>Daphnia</taxon>
        <taxon>Daphnia similis group</taxon>
    </lineage>
</organism>
<dbReference type="PROSITE" id="PS00189">
    <property type="entry name" value="LIPOYL"/>
    <property type="match status" value="1"/>
</dbReference>
<gene>
    <name evidence="8" type="ORF">GHT06_018379</name>
</gene>
<dbReference type="Gene3D" id="3.30.559.10">
    <property type="entry name" value="Chloramphenicol acetyltransferase-like domain"/>
    <property type="match status" value="1"/>
</dbReference>
<dbReference type="InterPro" id="IPR045257">
    <property type="entry name" value="E2/Pdx1"/>
</dbReference>
<dbReference type="Gene3D" id="4.10.320.10">
    <property type="entry name" value="E3-binding domain"/>
    <property type="match status" value="1"/>
</dbReference>
<feature type="compositionally biased region" description="Polar residues" evidence="5">
    <location>
        <begin position="126"/>
        <end position="140"/>
    </location>
</feature>
<evidence type="ECO:0000256" key="5">
    <source>
        <dbReference type="SAM" id="MobiDB-lite"/>
    </source>
</evidence>
<dbReference type="InterPro" id="IPR003016">
    <property type="entry name" value="2-oxoA_DH_lipoyl-BS"/>
</dbReference>
<dbReference type="Gene3D" id="2.40.50.100">
    <property type="match status" value="1"/>
</dbReference>
<dbReference type="InterPro" id="IPR023213">
    <property type="entry name" value="CAT-like_dom_sf"/>
</dbReference>
<dbReference type="GO" id="GO:0006086">
    <property type="term" value="P:pyruvate decarboxylation to acetyl-CoA"/>
    <property type="evidence" value="ECO:0007669"/>
    <property type="project" value="InterPro"/>
</dbReference>
<proteinExistence type="inferred from homology"/>
<evidence type="ECO:0000256" key="4">
    <source>
        <dbReference type="RuleBase" id="RU003423"/>
    </source>
</evidence>
<evidence type="ECO:0000313" key="9">
    <source>
        <dbReference type="Proteomes" id="UP000820818"/>
    </source>
</evidence>
<evidence type="ECO:0000256" key="3">
    <source>
        <dbReference type="ARBA" id="ARBA00022946"/>
    </source>
</evidence>
<dbReference type="InterPro" id="IPR004167">
    <property type="entry name" value="PSBD"/>
</dbReference>
<feature type="region of interest" description="Disordered" evidence="5">
    <location>
        <begin position="125"/>
        <end position="163"/>
    </location>
</feature>
<dbReference type="InterPro" id="IPR036625">
    <property type="entry name" value="E3-bd_dom_sf"/>
</dbReference>
<dbReference type="Proteomes" id="UP000820818">
    <property type="component" value="Linkage Group LG7"/>
</dbReference>
<dbReference type="GO" id="GO:0016746">
    <property type="term" value="F:acyltransferase activity"/>
    <property type="evidence" value="ECO:0007669"/>
    <property type="project" value="UniProtKB-KW"/>
</dbReference>
<dbReference type="SUPFAM" id="SSF47005">
    <property type="entry name" value="Peripheral subunit-binding domain of 2-oxo acid dehydrogenase complex"/>
    <property type="match status" value="1"/>
</dbReference>
<dbReference type="SUPFAM" id="SSF51230">
    <property type="entry name" value="Single hybrid motif"/>
    <property type="match status" value="1"/>
</dbReference>
<dbReference type="PANTHER" id="PTHR23151">
    <property type="entry name" value="DIHYDROLIPOAMIDE ACETYL/SUCCINYL-TRANSFERASE-RELATED"/>
    <property type="match status" value="1"/>
</dbReference>
<evidence type="ECO:0000259" key="6">
    <source>
        <dbReference type="PROSITE" id="PS50968"/>
    </source>
</evidence>
<dbReference type="Pfam" id="PF00364">
    <property type="entry name" value="Biotin_lipoyl"/>
    <property type="match status" value="1"/>
</dbReference>
<feature type="domain" description="Peripheral subunit-binding (PSBD)" evidence="7">
    <location>
        <begin position="166"/>
        <end position="203"/>
    </location>
</feature>
<evidence type="ECO:0000256" key="1">
    <source>
        <dbReference type="ARBA" id="ARBA00007317"/>
    </source>
</evidence>
<protein>
    <recommendedName>
        <fullName evidence="4">Dihydrolipoamide acetyltransferase component of pyruvate dehydrogenase complex</fullName>
        <ecNumber evidence="4">2.3.1.-</ecNumber>
    </recommendedName>
</protein>
<dbReference type="InterPro" id="IPR001078">
    <property type="entry name" value="2-oxoacid_DH_actylTfrase"/>
</dbReference>
<dbReference type="Pfam" id="PF00198">
    <property type="entry name" value="2-oxoacid_dh"/>
    <property type="match status" value="1"/>
</dbReference>
<dbReference type="FunFam" id="2.40.50.100:FF:000010">
    <property type="entry name" value="Acetyltransferase component of pyruvate dehydrogenase complex"/>
    <property type="match status" value="1"/>
</dbReference>
<dbReference type="Pfam" id="PF02817">
    <property type="entry name" value="E3_binding"/>
    <property type="match status" value="1"/>
</dbReference>